<accession>A0ABX5F859</accession>
<sequence length="120" mass="12700">MIIIGADSSASAANRSRIAGAWFYLPWGLVSFCVNGCGDLPGLTPAELAQDDSWNFGGRIWVRTILAGGQNHFRVPPSASSSLTQLVGVANSADVSYIGWEGIDWVARSPTAARKGFSLD</sequence>
<proteinExistence type="predicted"/>
<evidence type="ECO:0000313" key="1">
    <source>
        <dbReference type="EMBL" id="PSB37815.1"/>
    </source>
</evidence>
<name>A0ABX5F859_9CHRO</name>
<dbReference type="EMBL" id="PVWP01000004">
    <property type="protein sequence ID" value="PSB37815.1"/>
    <property type="molecule type" value="Genomic_DNA"/>
</dbReference>
<keyword evidence="2" id="KW-1185">Reference proteome</keyword>
<evidence type="ECO:0000313" key="2">
    <source>
        <dbReference type="Proteomes" id="UP000238218"/>
    </source>
</evidence>
<protein>
    <submittedName>
        <fullName evidence="1">Uncharacterized protein</fullName>
    </submittedName>
</protein>
<gene>
    <name evidence="1" type="ORF">C7B81_06800</name>
</gene>
<dbReference type="Proteomes" id="UP000238218">
    <property type="component" value="Unassembled WGS sequence"/>
</dbReference>
<reference evidence="1 2" key="1">
    <citation type="submission" date="2018-02" db="EMBL/GenBank/DDBJ databases">
        <authorList>
            <person name="Moore K."/>
            <person name="Momper L."/>
        </authorList>
    </citation>
    <scope>NUCLEOTIDE SEQUENCE [LARGE SCALE GENOMIC DNA]</scope>
    <source>
        <strain evidence="1 2">CCALA 015</strain>
    </source>
</reference>
<comment type="caution">
    <text evidence="1">The sequence shown here is derived from an EMBL/GenBank/DDBJ whole genome shotgun (WGS) entry which is preliminary data.</text>
</comment>
<organism evidence="1 2">
    <name type="scientific">Aphanothece cf. minutissima CCALA 015</name>
    <dbReference type="NCBI Taxonomy" id="2107695"/>
    <lineage>
        <taxon>Bacteria</taxon>
        <taxon>Bacillati</taxon>
        <taxon>Cyanobacteriota</taxon>
        <taxon>Cyanophyceae</taxon>
        <taxon>Oscillatoriophycideae</taxon>
        <taxon>Chroococcales</taxon>
        <taxon>Aphanothecaceae</taxon>
        <taxon>Aphanothece</taxon>
    </lineage>
</organism>
<reference evidence="1 2" key="2">
    <citation type="submission" date="2018-03" db="EMBL/GenBank/DDBJ databases">
        <title>The ancient ancestry and fast evolution of plastids.</title>
        <authorList>
            <person name="Moore K.R."/>
            <person name="Magnabosco C."/>
            <person name="Momper L."/>
            <person name="Gold D.A."/>
            <person name="Bosak T."/>
            <person name="Fournier G.P."/>
        </authorList>
    </citation>
    <scope>NUCLEOTIDE SEQUENCE [LARGE SCALE GENOMIC DNA]</scope>
    <source>
        <strain evidence="1 2">CCALA 015</strain>
    </source>
</reference>